<gene>
    <name evidence="1" type="ORF">LH22_14310</name>
</gene>
<evidence type="ECO:0000313" key="2">
    <source>
        <dbReference type="Proteomes" id="UP000029495"/>
    </source>
</evidence>
<dbReference type="EMBL" id="CP009454">
    <property type="protein sequence ID" value="AIR86570.1"/>
    <property type="molecule type" value="Genomic_DNA"/>
</dbReference>
<organism evidence="1 2">
    <name type="scientific">Pantoea rwandensis</name>
    <dbReference type="NCBI Taxonomy" id="1076550"/>
    <lineage>
        <taxon>Bacteria</taxon>
        <taxon>Pseudomonadati</taxon>
        <taxon>Pseudomonadota</taxon>
        <taxon>Gammaproteobacteria</taxon>
        <taxon>Enterobacterales</taxon>
        <taxon>Erwiniaceae</taxon>
        <taxon>Pantoea</taxon>
    </lineage>
</organism>
<dbReference type="Gene3D" id="1.20.5.5260">
    <property type="match status" value="1"/>
</dbReference>
<reference evidence="1 2" key="1">
    <citation type="submission" date="2014-09" db="EMBL/GenBank/DDBJ databases">
        <authorList>
            <person name="Chan K.-G."/>
        </authorList>
    </citation>
    <scope>NUCLEOTIDE SEQUENCE [LARGE SCALE GENOMIC DNA]</scope>
    <source>
        <strain evidence="1 2">ND04</strain>
    </source>
</reference>
<name>A0ABM5RKW6_9GAMM</name>
<dbReference type="RefSeq" id="WP_038647442.1">
    <property type="nucleotide sequence ID" value="NZ_CP009454.1"/>
</dbReference>
<dbReference type="Pfam" id="PF10798">
    <property type="entry name" value="YmgB"/>
    <property type="match status" value="1"/>
</dbReference>
<protein>
    <submittedName>
        <fullName evidence="1">Regulatory protein AriR</fullName>
    </submittedName>
</protein>
<accession>A0ABM5RKW6</accession>
<dbReference type="InterPro" id="IPR024753">
    <property type="entry name" value="AriR"/>
</dbReference>
<proteinExistence type="predicted"/>
<evidence type="ECO:0000313" key="1">
    <source>
        <dbReference type="EMBL" id="AIR86570.1"/>
    </source>
</evidence>
<sequence length="94" mass="10405">MYQSTQQSTNSAKSFLHLDALRDKATAETVVIEAAASEITQRGVRVTNGAVILQLITEVQKASDPLQIDLLLNALKIVVGMTPGEEERWAYFNW</sequence>
<keyword evidence="2" id="KW-1185">Reference proteome</keyword>
<dbReference type="Proteomes" id="UP000029495">
    <property type="component" value="Chromosome"/>
</dbReference>